<evidence type="ECO:0000313" key="8">
    <source>
        <dbReference type="Proteomes" id="UP001244552"/>
    </source>
</evidence>
<evidence type="ECO:0000256" key="1">
    <source>
        <dbReference type="ARBA" id="ARBA00004141"/>
    </source>
</evidence>
<dbReference type="NCBIfam" id="TIGR03717">
    <property type="entry name" value="R_switched_YjbE"/>
    <property type="match status" value="1"/>
</dbReference>
<dbReference type="Pfam" id="PF03741">
    <property type="entry name" value="TerC"/>
    <property type="match status" value="1"/>
</dbReference>
<gene>
    <name evidence="7" type="ORF">QO018_004681</name>
</gene>
<dbReference type="PANTHER" id="PTHR30238:SF4">
    <property type="entry name" value="SLL1022 PROTEIN"/>
    <property type="match status" value="1"/>
</dbReference>
<feature type="transmembrane region" description="Helical" evidence="6">
    <location>
        <begin position="12"/>
        <end position="34"/>
    </location>
</feature>
<organism evidence="7 8">
    <name type="scientific">Azospirillum picis</name>
    <dbReference type="NCBI Taxonomy" id="488438"/>
    <lineage>
        <taxon>Bacteria</taxon>
        <taxon>Pseudomonadati</taxon>
        <taxon>Pseudomonadota</taxon>
        <taxon>Alphaproteobacteria</taxon>
        <taxon>Rhodospirillales</taxon>
        <taxon>Azospirillaceae</taxon>
        <taxon>Azospirillum</taxon>
    </lineage>
</organism>
<dbReference type="RefSeq" id="WP_209987751.1">
    <property type="nucleotide sequence ID" value="NZ_JAGINO010000022.1"/>
</dbReference>
<keyword evidence="8" id="KW-1185">Reference proteome</keyword>
<sequence>MTDLFTADALAALLQVIAIDLVLAGDNAIVVGMAAAAVPLAQRRKVIFWGIAAAIGLRIFFALITAQLLAIIGLTLAGGVLLMWVCWKMFRELRSHGADEVAPDEAMGLPDSAGAAAAGSVGAGSVGAGSMGAGSAGTAAVAAAGATTVGAAIWQIVVADVSMSLDNVLAVAGAAKEHPTILVIGLVLSVVLMGAAANMIAHALHRHRWIGWVGLAIITYVALDMIWRGGNQVFRQFA</sequence>
<comment type="caution">
    <text evidence="7">The sequence shown here is derived from an EMBL/GenBank/DDBJ whole genome shotgun (WGS) entry which is preliminary data.</text>
</comment>
<evidence type="ECO:0000256" key="3">
    <source>
        <dbReference type="ARBA" id="ARBA00022692"/>
    </source>
</evidence>
<dbReference type="InterPro" id="IPR005496">
    <property type="entry name" value="Integral_membrane_TerC"/>
</dbReference>
<feature type="transmembrane region" description="Helical" evidence="6">
    <location>
        <begin position="209"/>
        <end position="227"/>
    </location>
</feature>
<evidence type="ECO:0000313" key="7">
    <source>
        <dbReference type="EMBL" id="MDQ0535797.1"/>
    </source>
</evidence>
<dbReference type="InterPro" id="IPR022301">
    <property type="entry name" value="Integral_membrane_YjbE"/>
</dbReference>
<comment type="similarity">
    <text evidence="2">Belongs to the TerC family.</text>
</comment>
<evidence type="ECO:0000256" key="4">
    <source>
        <dbReference type="ARBA" id="ARBA00022989"/>
    </source>
</evidence>
<feature type="transmembrane region" description="Helical" evidence="6">
    <location>
        <begin position="181"/>
        <end position="203"/>
    </location>
</feature>
<keyword evidence="4 6" id="KW-1133">Transmembrane helix</keyword>
<reference evidence="7 8" key="1">
    <citation type="submission" date="2023-07" db="EMBL/GenBank/DDBJ databases">
        <title>Genomic Encyclopedia of Type Strains, Phase IV (KMG-IV): sequencing the most valuable type-strain genomes for metagenomic binning, comparative biology and taxonomic classification.</title>
        <authorList>
            <person name="Goeker M."/>
        </authorList>
    </citation>
    <scope>NUCLEOTIDE SEQUENCE [LARGE SCALE GENOMIC DNA]</scope>
    <source>
        <strain evidence="7 8">DSM 19922</strain>
    </source>
</reference>
<keyword evidence="3 6" id="KW-0812">Transmembrane</keyword>
<protein>
    <submittedName>
        <fullName evidence="7">YjbE family integral membrane protein</fullName>
    </submittedName>
</protein>
<dbReference type="Proteomes" id="UP001244552">
    <property type="component" value="Unassembled WGS sequence"/>
</dbReference>
<evidence type="ECO:0000256" key="5">
    <source>
        <dbReference type="ARBA" id="ARBA00023136"/>
    </source>
</evidence>
<keyword evidence="5 6" id="KW-0472">Membrane</keyword>
<feature type="transmembrane region" description="Helical" evidence="6">
    <location>
        <begin position="70"/>
        <end position="87"/>
    </location>
</feature>
<dbReference type="PANTHER" id="PTHR30238">
    <property type="entry name" value="MEMBRANE BOUND PREDICTED REDOX MODULATOR"/>
    <property type="match status" value="1"/>
</dbReference>
<proteinExistence type="inferred from homology"/>
<dbReference type="EMBL" id="JAUSVU010000020">
    <property type="protein sequence ID" value="MDQ0535797.1"/>
    <property type="molecule type" value="Genomic_DNA"/>
</dbReference>
<feature type="transmembrane region" description="Helical" evidence="6">
    <location>
        <begin position="46"/>
        <end position="64"/>
    </location>
</feature>
<name>A0ABU0MQP1_9PROT</name>
<evidence type="ECO:0000256" key="2">
    <source>
        <dbReference type="ARBA" id="ARBA00007511"/>
    </source>
</evidence>
<comment type="subcellular location">
    <subcellularLocation>
        <location evidence="1">Membrane</location>
        <topology evidence="1">Multi-pass membrane protein</topology>
    </subcellularLocation>
</comment>
<accession>A0ABU0MQP1</accession>
<evidence type="ECO:0000256" key="6">
    <source>
        <dbReference type="SAM" id="Phobius"/>
    </source>
</evidence>